<accession>A0AA97PFJ4</accession>
<organism evidence="3">
    <name type="scientific">Pyricularia oryzae (strain Y34)</name>
    <name type="common">Rice blast fungus</name>
    <name type="synonym">Magnaporthe oryzae</name>
    <dbReference type="NCBI Taxonomy" id="1143189"/>
    <lineage>
        <taxon>Eukaryota</taxon>
        <taxon>Fungi</taxon>
        <taxon>Dikarya</taxon>
        <taxon>Ascomycota</taxon>
        <taxon>Pezizomycotina</taxon>
        <taxon>Sordariomycetes</taxon>
        <taxon>Sordariomycetidae</taxon>
        <taxon>Magnaporthales</taxon>
        <taxon>Pyriculariaceae</taxon>
        <taxon>Pyricularia</taxon>
    </lineage>
</organism>
<evidence type="ECO:0000256" key="1">
    <source>
        <dbReference type="SAM" id="MobiDB-lite"/>
    </source>
</evidence>
<sequence>MVLAQPFHVWILFLTSAIALPTQIHHSAIQARDTDGLDTNSGQHQNAANPNSIKTLRAGTEPHKYPLKDAKVVELLRDPTLQFTKHYYCPHCKDGPMPTTDKVYQHIETHDPPLNTQTYVKGEDTKISFEKIKAKNSTQGGLDGLENGWSPDLTIGNAKRSKKDPKLGSTISANTACSFASGAAACSKQTTTNQQAWAGSPSIRGRQPLCSRTLGIKSRAHKAKKLIGFSDVENPNRLRQRSRHPHQGHEEKPLPTLRDQAIGPGDVEKAQGPGAGRAAWRTPDDGGPACPCSSFGAGCYQPCHVLHLIPARLADCGQGATVAAVIGRATWTVRRSMQNRPRRRSSPFADGSSAQSLPRCRIMPERPGFITSERLEGNKMENCPGQPNYAFRPRRKETSRLVLLALSKFTLLSVPNPLVPQVDVPLDDAGPGDGPDGRGFPPARLRVVLVLSGTRGPCPQSRNLINNNMMNME</sequence>
<dbReference type="Proteomes" id="UP000011086">
    <property type="component" value="Unassembled WGS sequence"/>
</dbReference>
<reference evidence="3" key="1">
    <citation type="journal article" date="2012" name="PLoS Genet.">
        <title>Comparative analysis of the genomes of two field isolates of the rice blast fungus Magnaporthe oryzae.</title>
        <authorList>
            <person name="Xue M."/>
            <person name="Yang J."/>
            <person name="Li Z."/>
            <person name="Hu S."/>
            <person name="Yao N."/>
            <person name="Dean R.A."/>
            <person name="Zhao W."/>
            <person name="Shen M."/>
            <person name="Zhang H."/>
            <person name="Li C."/>
            <person name="Liu L."/>
            <person name="Cao L."/>
            <person name="Xu X."/>
            <person name="Xing Y."/>
            <person name="Hsiang T."/>
            <person name="Zhang Z."/>
            <person name="Xu J.R."/>
            <person name="Peng Y.L."/>
        </authorList>
    </citation>
    <scope>NUCLEOTIDE SEQUENCE</scope>
    <source>
        <strain evidence="3">Y34</strain>
    </source>
</reference>
<proteinExistence type="predicted"/>
<protein>
    <submittedName>
        <fullName evidence="3">Uncharacterized protein</fullName>
    </submittedName>
</protein>
<evidence type="ECO:0000256" key="2">
    <source>
        <dbReference type="SAM" id="SignalP"/>
    </source>
</evidence>
<gene>
    <name evidence="3" type="ORF">OOU_Y34scaffold01061g4</name>
</gene>
<name>A0AA97PFJ4_PYRO3</name>
<feature type="chain" id="PRO_5041693169" evidence="2">
    <location>
        <begin position="20"/>
        <end position="473"/>
    </location>
</feature>
<feature type="region of interest" description="Disordered" evidence="1">
    <location>
        <begin position="336"/>
        <end position="357"/>
    </location>
</feature>
<feature type="region of interest" description="Disordered" evidence="1">
    <location>
        <begin position="226"/>
        <end position="262"/>
    </location>
</feature>
<dbReference type="AlphaFoldDB" id="A0AA97PFJ4"/>
<dbReference type="EMBL" id="JH793075">
    <property type="protein sequence ID" value="ELQ32734.1"/>
    <property type="molecule type" value="Genomic_DNA"/>
</dbReference>
<feature type="signal peptide" evidence="2">
    <location>
        <begin position="1"/>
        <end position="19"/>
    </location>
</feature>
<keyword evidence="2" id="KW-0732">Signal</keyword>
<feature type="region of interest" description="Disordered" evidence="1">
    <location>
        <begin position="34"/>
        <end position="58"/>
    </location>
</feature>
<feature type="compositionally biased region" description="Polar residues" evidence="1">
    <location>
        <begin position="37"/>
        <end position="54"/>
    </location>
</feature>
<evidence type="ECO:0000313" key="3">
    <source>
        <dbReference type="EMBL" id="ELQ32734.1"/>
    </source>
</evidence>